<keyword evidence="3" id="KW-0732">Signal</keyword>
<dbReference type="SMART" id="SM00112">
    <property type="entry name" value="CA"/>
    <property type="match status" value="4"/>
</dbReference>
<keyword evidence="7" id="KW-0472">Membrane</keyword>
<dbReference type="Proteomes" id="UP000678393">
    <property type="component" value="Unassembled WGS sequence"/>
</dbReference>
<dbReference type="FunFam" id="2.60.40.60:FF:000020">
    <property type="entry name" value="Dachsous cadherin-related 1b"/>
    <property type="match status" value="1"/>
</dbReference>
<evidence type="ECO:0000256" key="6">
    <source>
        <dbReference type="ARBA" id="ARBA00022989"/>
    </source>
</evidence>
<feature type="non-terminal residue" evidence="10">
    <location>
        <position position="1"/>
    </location>
</feature>
<keyword evidence="2" id="KW-0812">Transmembrane</keyword>
<keyword evidence="6" id="KW-1133">Transmembrane helix</keyword>
<feature type="domain" description="Cadherin" evidence="9">
    <location>
        <begin position="145"/>
        <end position="247"/>
    </location>
</feature>
<dbReference type="GO" id="GO:0005912">
    <property type="term" value="C:adherens junction"/>
    <property type="evidence" value="ECO:0007669"/>
    <property type="project" value="TreeGrafter"/>
</dbReference>
<dbReference type="PRINTS" id="PR00205">
    <property type="entry name" value="CADHERIN"/>
</dbReference>
<dbReference type="GO" id="GO:0007156">
    <property type="term" value="P:homophilic cell adhesion via plasma membrane adhesion molecules"/>
    <property type="evidence" value="ECO:0007669"/>
    <property type="project" value="InterPro"/>
</dbReference>
<sequence length="434" mass="47312">RQLYALRVIGKDGAAEPRSTEVKVYINVKDVNDNQPEFDPMSYYREVSEDALPGTLVVNVSATDVDSGLSGEVRYSIIGDSVHSFAIGPINGSLYTTSVLDRELVPVYTVIVMATDQAAIVGGRLSATTTVQVKLADINDNPPVFVSPTLVEISENAKVESTVYTVIVEDLDEGANSQISFRFLSPASVFSINTRSGALVLTSELDREKVSNYTLAIEARDGGSSPKSAHQNLTILITDANDNAPVFTQSQYNATVAEDVEVGHSLMRIHATDLDKSLNGAVRYFIIGGEGSHDFHLDMSSGVLRVQKPLDYERKKSYTILVQAEDSSVEKPLHTNATVVVSVMDVNDFVPVFDDSPYNAFVQEGMRDGPVPVMTITARDEDSGDNGMVQYSLRDINNTNMFEANSVTGEISVLKTLDRETVPMYVLTFVAIDR</sequence>
<dbReference type="Pfam" id="PF00028">
    <property type="entry name" value="Cadherin"/>
    <property type="match status" value="4"/>
</dbReference>
<accession>A0A8S3Z2I2</accession>
<evidence type="ECO:0000256" key="2">
    <source>
        <dbReference type="ARBA" id="ARBA00022692"/>
    </source>
</evidence>
<dbReference type="FunFam" id="2.60.40.60:FF:000033">
    <property type="entry name" value="FAT atypical cadherin 1"/>
    <property type="match status" value="1"/>
</dbReference>
<organism evidence="10 11">
    <name type="scientific">Candidula unifasciata</name>
    <dbReference type="NCBI Taxonomy" id="100452"/>
    <lineage>
        <taxon>Eukaryota</taxon>
        <taxon>Metazoa</taxon>
        <taxon>Spiralia</taxon>
        <taxon>Lophotrochozoa</taxon>
        <taxon>Mollusca</taxon>
        <taxon>Gastropoda</taxon>
        <taxon>Heterobranchia</taxon>
        <taxon>Euthyneura</taxon>
        <taxon>Panpulmonata</taxon>
        <taxon>Eupulmonata</taxon>
        <taxon>Stylommatophora</taxon>
        <taxon>Helicina</taxon>
        <taxon>Helicoidea</taxon>
        <taxon>Geomitridae</taxon>
        <taxon>Candidula</taxon>
    </lineage>
</organism>
<dbReference type="AlphaFoldDB" id="A0A8S3Z2I2"/>
<gene>
    <name evidence="10" type="ORF">CUNI_LOCUS8086</name>
</gene>
<dbReference type="GO" id="GO:0016342">
    <property type="term" value="C:catenin complex"/>
    <property type="evidence" value="ECO:0007669"/>
    <property type="project" value="TreeGrafter"/>
</dbReference>
<dbReference type="GO" id="GO:0016477">
    <property type="term" value="P:cell migration"/>
    <property type="evidence" value="ECO:0007669"/>
    <property type="project" value="TreeGrafter"/>
</dbReference>
<dbReference type="InterPro" id="IPR039808">
    <property type="entry name" value="Cadherin"/>
</dbReference>
<keyword evidence="4" id="KW-0677">Repeat</keyword>
<comment type="caution">
    <text evidence="10">The sequence shown here is derived from an EMBL/GenBank/DDBJ whole genome shotgun (WGS) entry which is preliminary data.</text>
</comment>
<dbReference type="PROSITE" id="PS00232">
    <property type="entry name" value="CADHERIN_1"/>
    <property type="match status" value="3"/>
</dbReference>
<dbReference type="InterPro" id="IPR002126">
    <property type="entry name" value="Cadherin-like_dom"/>
</dbReference>
<dbReference type="GO" id="GO:0044331">
    <property type="term" value="P:cell-cell adhesion mediated by cadherin"/>
    <property type="evidence" value="ECO:0007669"/>
    <property type="project" value="TreeGrafter"/>
</dbReference>
<feature type="domain" description="Cadherin" evidence="9">
    <location>
        <begin position="4"/>
        <end position="38"/>
    </location>
</feature>
<dbReference type="GO" id="GO:0034332">
    <property type="term" value="P:adherens junction organization"/>
    <property type="evidence" value="ECO:0007669"/>
    <property type="project" value="TreeGrafter"/>
</dbReference>
<dbReference type="GO" id="GO:0008013">
    <property type="term" value="F:beta-catenin binding"/>
    <property type="evidence" value="ECO:0007669"/>
    <property type="project" value="TreeGrafter"/>
</dbReference>
<dbReference type="OrthoDB" id="6272940at2759"/>
<comment type="subcellular location">
    <subcellularLocation>
        <location evidence="1">Membrane</location>
        <topology evidence="1">Single-pass membrane protein</topology>
    </subcellularLocation>
</comment>
<dbReference type="InterPro" id="IPR020894">
    <property type="entry name" value="Cadherin_CS"/>
</dbReference>
<dbReference type="PANTHER" id="PTHR24027:SF422">
    <property type="entry name" value="CADHERIN DOMAIN-CONTAINING PROTEIN"/>
    <property type="match status" value="1"/>
</dbReference>
<feature type="non-terminal residue" evidence="10">
    <location>
        <position position="434"/>
    </location>
</feature>
<dbReference type="Gene3D" id="2.60.40.60">
    <property type="entry name" value="Cadherins"/>
    <property type="match status" value="5"/>
</dbReference>
<evidence type="ECO:0000256" key="7">
    <source>
        <dbReference type="ARBA" id="ARBA00023136"/>
    </source>
</evidence>
<protein>
    <recommendedName>
        <fullName evidence="9">Cadherin domain-containing protein</fullName>
    </recommendedName>
</protein>
<evidence type="ECO:0000256" key="4">
    <source>
        <dbReference type="ARBA" id="ARBA00022737"/>
    </source>
</evidence>
<evidence type="ECO:0000256" key="1">
    <source>
        <dbReference type="ARBA" id="ARBA00004167"/>
    </source>
</evidence>
<reference evidence="10" key="1">
    <citation type="submission" date="2021-04" db="EMBL/GenBank/DDBJ databases">
        <authorList>
            <consortium name="Molecular Ecology Group"/>
        </authorList>
    </citation>
    <scope>NUCLEOTIDE SEQUENCE</scope>
</reference>
<dbReference type="CDD" id="cd11304">
    <property type="entry name" value="Cadherin_repeat"/>
    <property type="match status" value="5"/>
</dbReference>
<feature type="domain" description="Cadherin" evidence="9">
    <location>
        <begin position="39"/>
        <end position="145"/>
    </location>
</feature>
<feature type="domain" description="Cadherin" evidence="9">
    <location>
        <begin position="248"/>
        <end position="353"/>
    </location>
</feature>
<evidence type="ECO:0000256" key="3">
    <source>
        <dbReference type="ARBA" id="ARBA00022729"/>
    </source>
</evidence>
<keyword evidence="11" id="KW-1185">Reference proteome</keyword>
<dbReference type="GO" id="GO:0005509">
    <property type="term" value="F:calcium ion binding"/>
    <property type="evidence" value="ECO:0007669"/>
    <property type="project" value="UniProtKB-UniRule"/>
</dbReference>
<dbReference type="PANTHER" id="PTHR24027">
    <property type="entry name" value="CADHERIN-23"/>
    <property type="match status" value="1"/>
</dbReference>
<dbReference type="GO" id="GO:0045296">
    <property type="term" value="F:cadherin binding"/>
    <property type="evidence" value="ECO:0007669"/>
    <property type="project" value="TreeGrafter"/>
</dbReference>
<dbReference type="FunFam" id="2.60.40.60:FF:000092">
    <property type="entry name" value="Protocadherin 8"/>
    <property type="match status" value="1"/>
</dbReference>
<keyword evidence="5 8" id="KW-0106">Calcium</keyword>
<proteinExistence type="predicted"/>
<evidence type="ECO:0000313" key="11">
    <source>
        <dbReference type="Proteomes" id="UP000678393"/>
    </source>
</evidence>
<dbReference type="GO" id="GO:0000902">
    <property type="term" value="P:cell morphogenesis"/>
    <property type="evidence" value="ECO:0007669"/>
    <property type="project" value="TreeGrafter"/>
</dbReference>
<feature type="domain" description="Cadherin" evidence="9">
    <location>
        <begin position="354"/>
        <end position="433"/>
    </location>
</feature>
<dbReference type="PROSITE" id="PS50268">
    <property type="entry name" value="CADHERIN_2"/>
    <property type="match status" value="5"/>
</dbReference>
<dbReference type="GO" id="GO:0016339">
    <property type="term" value="P:calcium-dependent cell-cell adhesion via plasma membrane cell adhesion molecules"/>
    <property type="evidence" value="ECO:0007669"/>
    <property type="project" value="TreeGrafter"/>
</dbReference>
<dbReference type="EMBL" id="CAJHNH020001313">
    <property type="protein sequence ID" value="CAG5122528.1"/>
    <property type="molecule type" value="Genomic_DNA"/>
</dbReference>
<dbReference type="GO" id="GO:0007043">
    <property type="term" value="P:cell-cell junction assembly"/>
    <property type="evidence" value="ECO:0007669"/>
    <property type="project" value="TreeGrafter"/>
</dbReference>
<evidence type="ECO:0000256" key="8">
    <source>
        <dbReference type="PROSITE-ProRule" id="PRU00043"/>
    </source>
</evidence>
<name>A0A8S3Z2I2_9EUPU</name>
<dbReference type="SUPFAM" id="SSF49313">
    <property type="entry name" value="Cadherin-like"/>
    <property type="match status" value="4"/>
</dbReference>
<evidence type="ECO:0000256" key="5">
    <source>
        <dbReference type="ARBA" id="ARBA00022837"/>
    </source>
</evidence>
<evidence type="ECO:0000259" key="9">
    <source>
        <dbReference type="PROSITE" id="PS50268"/>
    </source>
</evidence>
<evidence type="ECO:0000313" key="10">
    <source>
        <dbReference type="EMBL" id="CAG5122528.1"/>
    </source>
</evidence>
<dbReference type="InterPro" id="IPR015919">
    <property type="entry name" value="Cadherin-like_sf"/>
</dbReference>